<evidence type="ECO:0000256" key="5">
    <source>
        <dbReference type="ARBA" id="ARBA00051793"/>
    </source>
</evidence>
<dbReference type="InterPro" id="IPR036873">
    <property type="entry name" value="Rhodanese-like_dom_sf"/>
</dbReference>
<evidence type="ECO:0000256" key="9">
    <source>
        <dbReference type="SAM" id="MobiDB-lite"/>
    </source>
</evidence>
<dbReference type="NCBIfam" id="NF008557">
    <property type="entry name" value="PRK11493.1"/>
    <property type="match status" value="1"/>
</dbReference>
<comment type="subcellular location">
    <subcellularLocation>
        <location evidence="1">Cytoplasm</location>
    </subcellularLocation>
</comment>
<proteinExistence type="predicted"/>
<keyword evidence="3 11" id="KW-0808">Transferase</keyword>
<feature type="region of interest" description="Disordered" evidence="9">
    <location>
        <begin position="183"/>
        <end position="212"/>
    </location>
</feature>
<evidence type="ECO:0000256" key="2">
    <source>
        <dbReference type="ARBA" id="ARBA00022490"/>
    </source>
</evidence>
<dbReference type="EC" id="2.8.1.2" evidence="6"/>
<evidence type="ECO:0000256" key="6">
    <source>
        <dbReference type="ARBA" id="ARBA00066832"/>
    </source>
</evidence>
<evidence type="ECO:0000256" key="3">
    <source>
        <dbReference type="ARBA" id="ARBA00022679"/>
    </source>
</evidence>
<feature type="domain" description="Rhodanese" evidence="10">
    <location>
        <begin position="166"/>
        <end position="279"/>
    </location>
</feature>
<name>A0A9E7ZWX9_9HYPH</name>
<dbReference type="InterPro" id="IPR001763">
    <property type="entry name" value="Rhodanese-like_dom"/>
</dbReference>
<dbReference type="PANTHER" id="PTHR11364">
    <property type="entry name" value="THIOSULFATE SULFERTANSFERASE"/>
    <property type="match status" value="1"/>
</dbReference>
<dbReference type="AlphaFoldDB" id="A0A9E7ZWX9"/>
<dbReference type="CDD" id="cd01448">
    <property type="entry name" value="TST_Repeat_1"/>
    <property type="match status" value="1"/>
</dbReference>
<protein>
    <recommendedName>
        <fullName evidence="7">3-mercaptopyruvate sulfurtransferase</fullName>
        <ecNumber evidence="6">2.8.1.2</ecNumber>
    </recommendedName>
    <alternativeName>
        <fullName evidence="8">Rhodanese-like protein</fullName>
    </alternativeName>
</protein>
<keyword evidence="4" id="KW-0677">Repeat</keyword>
<dbReference type="Gene3D" id="3.40.250.10">
    <property type="entry name" value="Rhodanese-like domain"/>
    <property type="match status" value="2"/>
</dbReference>
<accession>A0A9E7ZWX9</accession>
<dbReference type="EMBL" id="CP102774">
    <property type="protein sequence ID" value="UZF88746.1"/>
    <property type="molecule type" value="Genomic_DNA"/>
</dbReference>
<feature type="domain" description="Rhodanese" evidence="10">
    <location>
        <begin position="18"/>
        <end position="135"/>
    </location>
</feature>
<evidence type="ECO:0000313" key="11">
    <source>
        <dbReference type="EMBL" id="UZF88746.1"/>
    </source>
</evidence>
<gene>
    <name evidence="11" type="primary">sseA</name>
    <name evidence="11" type="ORF">NWE54_08130</name>
</gene>
<evidence type="ECO:0000256" key="7">
    <source>
        <dbReference type="ARBA" id="ARBA00070833"/>
    </source>
</evidence>
<dbReference type="SUPFAM" id="SSF52821">
    <property type="entry name" value="Rhodanese/Cell cycle control phosphatase"/>
    <property type="match status" value="2"/>
</dbReference>
<dbReference type="InterPro" id="IPR045078">
    <property type="entry name" value="TST/MPST-like"/>
</dbReference>
<dbReference type="FunFam" id="3.40.250.10:FF:000015">
    <property type="entry name" value="Sulfurtransferase"/>
    <property type="match status" value="1"/>
</dbReference>
<dbReference type="PANTHER" id="PTHR11364:SF27">
    <property type="entry name" value="SULFURTRANSFERASE"/>
    <property type="match status" value="1"/>
</dbReference>
<dbReference type="GO" id="GO:0005737">
    <property type="term" value="C:cytoplasm"/>
    <property type="evidence" value="ECO:0007669"/>
    <property type="project" value="UniProtKB-SubCell"/>
</dbReference>
<reference evidence="11" key="1">
    <citation type="submission" date="2022-08" db="EMBL/GenBank/DDBJ databases">
        <title>Complete Genome Sequences of 2 Bosea sp. soil isolates.</title>
        <authorList>
            <person name="Alvarez Arevalo M."/>
            <person name="Sterndorff E.B."/>
            <person name="Faurdal D."/>
            <person name="Joergensen T.S."/>
            <person name="Weber T."/>
        </authorList>
    </citation>
    <scope>NUCLEOTIDE SEQUENCE</scope>
    <source>
        <strain evidence="11">NBC_00436</strain>
    </source>
</reference>
<evidence type="ECO:0000256" key="1">
    <source>
        <dbReference type="ARBA" id="ARBA00004496"/>
    </source>
</evidence>
<comment type="catalytic activity">
    <reaction evidence="5">
        <text>2-oxo-3-sulfanylpropanoate + [thioredoxin]-dithiol = [thioredoxin]-disulfide + hydrogen sulfide + pyruvate + H(+)</text>
        <dbReference type="Rhea" id="RHEA:21740"/>
        <dbReference type="Rhea" id="RHEA-COMP:10698"/>
        <dbReference type="Rhea" id="RHEA-COMP:10700"/>
        <dbReference type="ChEBI" id="CHEBI:15361"/>
        <dbReference type="ChEBI" id="CHEBI:15378"/>
        <dbReference type="ChEBI" id="CHEBI:29919"/>
        <dbReference type="ChEBI" id="CHEBI:29950"/>
        <dbReference type="ChEBI" id="CHEBI:50058"/>
        <dbReference type="ChEBI" id="CHEBI:57678"/>
        <dbReference type="EC" id="2.8.1.2"/>
    </reaction>
    <physiologicalReaction direction="left-to-right" evidence="5">
        <dbReference type="Rhea" id="RHEA:21741"/>
    </physiologicalReaction>
</comment>
<dbReference type="GO" id="GO:0004792">
    <property type="term" value="F:thiosulfate-cyanide sulfurtransferase activity"/>
    <property type="evidence" value="ECO:0007669"/>
    <property type="project" value="TreeGrafter"/>
</dbReference>
<evidence type="ECO:0000256" key="8">
    <source>
        <dbReference type="ARBA" id="ARBA00078354"/>
    </source>
</evidence>
<keyword evidence="2" id="KW-0963">Cytoplasm</keyword>
<organism evidence="11">
    <name type="scientific">Bosea sp. NBC_00436</name>
    <dbReference type="NCBI Taxonomy" id="2969620"/>
    <lineage>
        <taxon>Bacteria</taxon>
        <taxon>Pseudomonadati</taxon>
        <taxon>Pseudomonadota</taxon>
        <taxon>Alphaproteobacteria</taxon>
        <taxon>Hyphomicrobiales</taxon>
        <taxon>Boseaceae</taxon>
        <taxon>Bosea</taxon>
    </lineage>
</organism>
<sequence length="285" mass="30435">MAREDVFVSTEWLAERLNAPDIVVVDASWYLPAQKRDGAAEYAARRIPGAVHFDIDKIKDSRSSLPHMLPSAPEFAAAVGALGIGDGMRIVVYDGLGFFSAPRVRWTFKVFGARDVVILEGGFPKWLAEGRPVEEDSPQPRQPRSFTARLDNGAVADADDVARATASQAIQVVDARAADRFRGEAPEPRPGLASGHIPGSLNLPSSQLTTDGRLKSPEEIVALFRDAGVDLDKPSIMTCGSGVSAVILSTALETVGKPAKAIYDGSWSEWGMGERPVATGPAKQA</sequence>
<dbReference type="Pfam" id="PF00581">
    <property type="entry name" value="Rhodanese"/>
    <property type="match status" value="2"/>
</dbReference>
<dbReference type="GO" id="GO:0016784">
    <property type="term" value="F:3-mercaptopyruvate sulfurtransferase activity"/>
    <property type="evidence" value="ECO:0007669"/>
    <property type="project" value="UniProtKB-EC"/>
</dbReference>
<dbReference type="CDD" id="cd01449">
    <property type="entry name" value="TST_Repeat_2"/>
    <property type="match status" value="1"/>
</dbReference>
<evidence type="ECO:0000259" key="10">
    <source>
        <dbReference type="PROSITE" id="PS50206"/>
    </source>
</evidence>
<dbReference type="PROSITE" id="PS50206">
    <property type="entry name" value="RHODANESE_3"/>
    <property type="match status" value="2"/>
</dbReference>
<evidence type="ECO:0000256" key="4">
    <source>
        <dbReference type="ARBA" id="ARBA00022737"/>
    </source>
</evidence>
<dbReference type="FunFam" id="3.40.250.10:FF:000001">
    <property type="entry name" value="Sulfurtransferase"/>
    <property type="match status" value="1"/>
</dbReference>
<dbReference type="SMART" id="SM00450">
    <property type="entry name" value="RHOD"/>
    <property type="match status" value="2"/>
</dbReference>